<evidence type="ECO:0000313" key="3">
    <source>
        <dbReference type="Proteomes" id="UP000077755"/>
    </source>
</evidence>
<evidence type="ECO:0000313" key="1">
    <source>
        <dbReference type="EMBL" id="KZM90558.1"/>
    </source>
</evidence>
<protein>
    <submittedName>
        <fullName evidence="1">Uncharacterized protein</fullName>
    </submittedName>
</protein>
<proteinExistence type="predicted"/>
<keyword evidence="3" id="KW-1185">Reference proteome</keyword>
<dbReference type="EMBL" id="LNRQ01000006">
    <property type="protein sequence ID" value="KZM90558.1"/>
    <property type="molecule type" value="Genomic_DNA"/>
</dbReference>
<evidence type="ECO:0000313" key="2">
    <source>
        <dbReference type="EMBL" id="WOH04674.1"/>
    </source>
</evidence>
<name>A0A164VM50_DAUCS</name>
<dbReference type="Proteomes" id="UP000077755">
    <property type="component" value="Chromosome 6"/>
</dbReference>
<accession>A0A164VM50</accession>
<dbReference type="AlphaFoldDB" id="A0A164VM50"/>
<dbReference type="PANTHER" id="PTHR38222:SF1">
    <property type="entry name" value="TFIIS N-TERMINAL DOMAIN-CONTAINING PROTEIN"/>
    <property type="match status" value="1"/>
</dbReference>
<gene>
    <name evidence="1" type="ORF">DCAR_022077</name>
    <name evidence="2" type="ORF">DCAR_0624085</name>
</gene>
<reference evidence="1" key="1">
    <citation type="journal article" date="2016" name="Nat. Genet.">
        <title>A high-quality carrot genome assembly provides new insights into carotenoid accumulation and asterid genome evolution.</title>
        <authorList>
            <person name="Iorizzo M."/>
            <person name="Ellison S."/>
            <person name="Senalik D."/>
            <person name="Zeng P."/>
            <person name="Satapoomin P."/>
            <person name="Huang J."/>
            <person name="Bowman M."/>
            <person name="Iovene M."/>
            <person name="Sanseverino W."/>
            <person name="Cavagnaro P."/>
            <person name="Yildiz M."/>
            <person name="Macko-Podgorni A."/>
            <person name="Moranska E."/>
            <person name="Grzebelus E."/>
            <person name="Grzebelus D."/>
            <person name="Ashrafi H."/>
            <person name="Zheng Z."/>
            <person name="Cheng S."/>
            <person name="Spooner D."/>
            <person name="Van Deynze A."/>
            <person name="Simon P."/>
        </authorList>
    </citation>
    <scope>NUCLEOTIDE SEQUENCE [LARGE SCALE GENOMIC DNA]</scope>
    <source>
        <tissue evidence="1">Leaf</tissue>
    </source>
</reference>
<dbReference type="Gramene" id="KZM90558">
    <property type="protein sequence ID" value="KZM90558"/>
    <property type="gene ID" value="DCAR_022077"/>
</dbReference>
<sequence length="74" mass="8205">MPGVMDSWTNELTKLRAWGHTMLSSGSSQIDEAGQSEKVGSKSPTIFEFMRLNSPVKVNYSEATVCMMVECFNP</sequence>
<dbReference type="EMBL" id="CP093348">
    <property type="protein sequence ID" value="WOH04674.1"/>
    <property type="molecule type" value="Genomic_DNA"/>
</dbReference>
<dbReference type="PANTHER" id="PTHR38222">
    <property type="entry name" value="TFIIS N-TERMINAL DOMAIN-CONTAINING PROTEIN"/>
    <property type="match status" value="1"/>
</dbReference>
<organism evidence="1">
    <name type="scientific">Daucus carota subsp. sativus</name>
    <name type="common">Carrot</name>
    <dbReference type="NCBI Taxonomy" id="79200"/>
    <lineage>
        <taxon>Eukaryota</taxon>
        <taxon>Viridiplantae</taxon>
        <taxon>Streptophyta</taxon>
        <taxon>Embryophyta</taxon>
        <taxon>Tracheophyta</taxon>
        <taxon>Spermatophyta</taxon>
        <taxon>Magnoliopsida</taxon>
        <taxon>eudicotyledons</taxon>
        <taxon>Gunneridae</taxon>
        <taxon>Pentapetalae</taxon>
        <taxon>asterids</taxon>
        <taxon>campanulids</taxon>
        <taxon>Apiales</taxon>
        <taxon>Apiaceae</taxon>
        <taxon>Apioideae</taxon>
        <taxon>Scandiceae</taxon>
        <taxon>Daucinae</taxon>
        <taxon>Daucus</taxon>
        <taxon>Daucus sect. Daucus</taxon>
    </lineage>
</organism>
<reference evidence="2" key="2">
    <citation type="submission" date="2022-03" db="EMBL/GenBank/DDBJ databases">
        <title>Draft title - Genomic analysis of global carrot germplasm unveils the trajectory of domestication and the origin of high carotenoid orange carrot.</title>
        <authorList>
            <person name="Iorizzo M."/>
            <person name="Ellison S."/>
            <person name="Senalik D."/>
            <person name="Macko-Podgorni A."/>
            <person name="Grzebelus D."/>
            <person name="Bostan H."/>
            <person name="Rolling W."/>
            <person name="Curaba J."/>
            <person name="Simon P."/>
        </authorList>
    </citation>
    <scope>NUCLEOTIDE SEQUENCE</scope>
    <source>
        <tissue evidence="2">Leaf</tissue>
    </source>
</reference>